<dbReference type="EMBL" id="JABRWJ010000014">
    <property type="protein sequence ID" value="NRF71846.1"/>
    <property type="molecule type" value="Genomic_DNA"/>
</dbReference>
<evidence type="ECO:0000313" key="4">
    <source>
        <dbReference type="Proteomes" id="UP000737171"/>
    </source>
</evidence>
<organism evidence="3 4">
    <name type="scientific">Pseudaquabacterium terrae</name>
    <dbReference type="NCBI Taxonomy" id="2732868"/>
    <lineage>
        <taxon>Bacteria</taxon>
        <taxon>Pseudomonadati</taxon>
        <taxon>Pseudomonadota</taxon>
        <taxon>Betaproteobacteria</taxon>
        <taxon>Burkholderiales</taxon>
        <taxon>Sphaerotilaceae</taxon>
        <taxon>Pseudaquabacterium</taxon>
    </lineage>
</organism>
<keyword evidence="4" id="KW-1185">Reference proteome</keyword>
<dbReference type="Pfam" id="PF00041">
    <property type="entry name" value="fn3"/>
    <property type="match status" value="1"/>
</dbReference>
<evidence type="ECO:0000259" key="2">
    <source>
        <dbReference type="PROSITE" id="PS50853"/>
    </source>
</evidence>
<dbReference type="SUPFAM" id="SSF49265">
    <property type="entry name" value="Fibronectin type III"/>
    <property type="match status" value="1"/>
</dbReference>
<sequence>MHQLLCTALLTLFAAVAAAQPVPRLELAGGVFTLSVPYLEYGSGSTRQAWSASLSSTTADGFVVNAGSVQSATLLGAAVSPPTVAAAGGGFRLTLPYLEFTSGGVTRAYAASLTSSDLAMFLVDAASVQEVALRTELAAPTAITLSEVNPQTVGGVSFGSSSRLQLSWTAPAGYAVDHYQITATEPLMNTRVSTTAAGTASAATLTPLKAGTTYAVVVKACADSACTRSGSAAAVSATTAVEVWQLQGSGNAVAGLSRPVPDGNARLSATRFGAGAGAATDTVQFYYGPMGVSGQSVASSGVVSAANPASYLAGFTSYATTTGLRSPTSATSGIKDIMTGQGVPLSAAMGSKVRLFFESNDADGKTRIYAVDSVDGYVGRDFNRGTPTTCSASSDYAAGGNCAATLVLGVEGDAVNPTPKVKAVRQNKITWPTLTDWRWDGAIGTFMVFTIDKINGCTTATHNHGYAMWNGNRFVPQLDAAGCPKAFKSAQAALPMHIGGQRYKMYFGDPSIATGKLAGGTLPFVGPKKLIYADGVSTGDVAIVEFEDWEGVGSARNVVFVWPNGEKLSDTAEGYIDDFHFLTPTGSLDIQVLYLSITDGVVVPFAATAVLLNP</sequence>
<dbReference type="InterPro" id="IPR003961">
    <property type="entry name" value="FN3_dom"/>
</dbReference>
<proteinExistence type="predicted"/>
<dbReference type="Proteomes" id="UP000737171">
    <property type="component" value="Unassembled WGS sequence"/>
</dbReference>
<dbReference type="Gene3D" id="2.60.40.10">
    <property type="entry name" value="Immunoglobulins"/>
    <property type="match status" value="1"/>
</dbReference>
<dbReference type="SMART" id="SM00060">
    <property type="entry name" value="FN3"/>
    <property type="match status" value="1"/>
</dbReference>
<dbReference type="RefSeq" id="WP_173133898.1">
    <property type="nucleotide sequence ID" value="NZ_JABRWJ010000014.1"/>
</dbReference>
<protein>
    <submittedName>
        <fullName evidence="3">Fibronectin type III domain-containing protein</fullName>
    </submittedName>
</protein>
<feature type="chain" id="PRO_5045146498" evidence="1">
    <location>
        <begin position="20"/>
        <end position="614"/>
    </location>
</feature>
<dbReference type="InterPro" id="IPR013783">
    <property type="entry name" value="Ig-like_fold"/>
</dbReference>
<name>A0ABX2ETP9_9BURK</name>
<reference evidence="3 4" key="1">
    <citation type="submission" date="2020-05" db="EMBL/GenBank/DDBJ databases">
        <title>Aquincola sp. isolate from soil.</title>
        <authorList>
            <person name="Han J."/>
            <person name="Kim D.-U."/>
        </authorList>
    </citation>
    <scope>NUCLEOTIDE SEQUENCE [LARGE SCALE GENOMIC DNA]</scope>
    <source>
        <strain evidence="3 4">S2</strain>
    </source>
</reference>
<gene>
    <name evidence="3" type="ORF">HLB44_33155</name>
</gene>
<keyword evidence="1" id="KW-0732">Signal</keyword>
<feature type="signal peptide" evidence="1">
    <location>
        <begin position="1"/>
        <end position="19"/>
    </location>
</feature>
<dbReference type="PROSITE" id="PS50853">
    <property type="entry name" value="FN3"/>
    <property type="match status" value="1"/>
</dbReference>
<evidence type="ECO:0000313" key="3">
    <source>
        <dbReference type="EMBL" id="NRF71846.1"/>
    </source>
</evidence>
<comment type="caution">
    <text evidence="3">The sequence shown here is derived from an EMBL/GenBank/DDBJ whole genome shotgun (WGS) entry which is preliminary data.</text>
</comment>
<dbReference type="InterPro" id="IPR036116">
    <property type="entry name" value="FN3_sf"/>
</dbReference>
<feature type="domain" description="Fibronectin type-III" evidence="2">
    <location>
        <begin position="149"/>
        <end position="242"/>
    </location>
</feature>
<evidence type="ECO:0000256" key="1">
    <source>
        <dbReference type="SAM" id="SignalP"/>
    </source>
</evidence>
<accession>A0ABX2ETP9</accession>